<evidence type="ECO:0000313" key="2">
    <source>
        <dbReference type="Proteomes" id="UP001189429"/>
    </source>
</evidence>
<evidence type="ECO:0000313" key="1">
    <source>
        <dbReference type="EMBL" id="CAK0866192.1"/>
    </source>
</evidence>
<protein>
    <submittedName>
        <fullName evidence="1">Uncharacterized protein</fullName>
    </submittedName>
</protein>
<proteinExistence type="predicted"/>
<gene>
    <name evidence="1" type="ORF">PCOR1329_LOCUS53444</name>
</gene>
<dbReference type="Proteomes" id="UP001189429">
    <property type="component" value="Unassembled WGS sequence"/>
</dbReference>
<keyword evidence="2" id="KW-1185">Reference proteome</keyword>
<dbReference type="EMBL" id="CAUYUJ010016515">
    <property type="protein sequence ID" value="CAK0866192.1"/>
    <property type="molecule type" value="Genomic_DNA"/>
</dbReference>
<accession>A0ABN9V2Q0</accession>
<sequence>MVATDDVSCKEAEKRSVQKASIHYHHAWSRPCWAPAKCMCRPGLWKEDGGRIRPAWDMPDSFSAPPSSKVLGLSHCSRVVWPARPGWPDAAEAQAPWDVQRTVASA</sequence>
<organism evidence="1 2">
    <name type="scientific">Prorocentrum cordatum</name>
    <dbReference type="NCBI Taxonomy" id="2364126"/>
    <lineage>
        <taxon>Eukaryota</taxon>
        <taxon>Sar</taxon>
        <taxon>Alveolata</taxon>
        <taxon>Dinophyceae</taxon>
        <taxon>Prorocentrales</taxon>
        <taxon>Prorocentraceae</taxon>
        <taxon>Prorocentrum</taxon>
    </lineage>
</organism>
<name>A0ABN9V2Q0_9DINO</name>
<reference evidence="1" key="1">
    <citation type="submission" date="2023-10" db="EMBL/GenBank/DDBJ databases">
        <authorList>
            <person name="Chen Y."/>
            <person name="Shah S."/>
            <person name="Dougan E. K."/>
            <person name="Thang M."/>
            <person name="Chan C."/>
        </authorList>
    </citation>
    <scope>NUCLEOTIDE SEQUENCE [LARGE SCALE GENOMIC DNA]</scope>
</reference>
<comment type="caution">
    <text evidence="1">The sequence shown here is derived from an EMBL/GenBank/DDBJ whole genome shotgun (WGS) entry which is preliminary data.</text>
</comment>